<gene>
    <name evidence="1" type="ORF">MmTuc01_2248</name>
</gene>
<reference evidence="1 2" key="1">
    <citation type="journal article" date="2013" name="Genome Announc.">
        <title>Complete Genome of a Methanosarcina mazei Strain Isolated from Sediment Samples from an Amazonian Flooded Area.</title>
        <authorList>
            <person name="Assis das Gracas D."/>
            <person name="Thiago Juca Ramos R."/>
            <person name="Vieira Araujo A.C."/>
            <person name="Zahlouth R."/>
            <person name="Ribeiro Carneiro A."/>
            <person name="Souza Lopes T."/>
            <person name="Azevedo Barauna R."/>
            <person name="Azevedo V."/>
            <person name="Cruz Schneider M.P."/>
            <person name="Pellizari V.H."/>
            <person name="Silva A."/>
        </authorList>
    </citation>
    <scope>NUCLEOTIDE SEQUENCE [LARGE SCALE GENOMIC DNA]</scope>
    <source>
        <strain evidence="1 2">Tuc01</strain>
    </source>
</reference>
<sequence length="60" mass="7522">MYLFPGFCFLKHGLKVRVKNLYRKKKIKVYRKKNPAYWKVRFPFMLFNFIFYVKTRKGTH</sequence>
<evidence type="ECO:0000313" key="1">
    <source>
        <dbReference type="EMBL" id="AGF97570.1"/>
    </source>
</evidence>
<dbReference type="EMBL" id="CP004144">
    <property type="protein sequence ID" value="AGF97570.1"/>
    <property type="molecule type" value="Genomic_DNA"/>
</dbReference>
<evidence type="ECO:0000313" key="2">
    <source>
        <dbReference type="Proteomes" id="UP000011718"/>
    </source>
</evidence>
<dbReference type="AlphaFoldDB" id="M1Q5H1"/>
<organism evidence="1 2">
    <name type="scientific">Methanosarcina mazei Tuc01</name>
    <dbReference type="NCBI Taxonomy" id="1236903"/>
    <lineage>
        <taxon>Archaea</taxon>
        <taxon>Methanobacteriati</taxon>
        <taxon>Methanobacteriota</taxon>
        <taxon>Stenosarchaea group</taxon>
        <taxon>Methanomicrobia</taxon>
        <taxon>Methanosarcinales</taxon>
        <taxon>Methanosarcinaceae</taxon>
        <taxon>Methanosarcina</taxon>
    </lineage>
</organism>
<dbReference type="Proteomes" id="UP000011718">
    <property type="component" value="Chromosome"/>
</dbReference>
<dbReference type="KEGG" id="mmaz:MmTuc01_2248"/>
<dbReference type="BioCyc" id="MMAZ1236903:G139K-2151-MONOMER"/>
<dbReference type="HOGENOM" id="CLU_2930242_0_0_2"/>
<accession>M1Q5H1</accession>
<name>M1Q5H1_METMZ</name>
<proteinExistence type="predicted"/>
<protein>
    <submittedName>
        <fullName evidence="1">Uncharacterized protein</fullName>
    </submittedName>
</protein>